<evidence type="ECO:0000313" key="2">
    <source>
        <dbReference type="EMBL" id="PJE33917.1"/>
    </source>
</evidence>
<dbReference type="AlphaFoldDB" id="A0A2M8ITS1"/>
<evidence type="ECO:0000259" key="1">
    <source>
        <dbReference type="Pfam" id="PF06832"/>
    </source>
</evidence>
<protein>
    <submittedName>
        <fullName evidence="2">Penicillin-binding protein 1C</fullName>
    </submittedName>
</protein>
<feature type="non-terminal residue" evidence="2">
    <location>
        <position position="1"/>
    </location>
</feature>
<accession>A0A2M8ITS1</accession>
<dbReference type="Pfam" id="PF06832">
    <property type="entry name" value="BiPBP_C"/>
    <property type="match status" value="1"/>
</dbReference>
<gene>
    <name evidence="2" type="ORF">CVM52_24980</name>
</gene>
<organism evidence="2 3">
    <name type="scientific">Pseudooceanicola lipolyticus</name>
    <dbReference type="NCBI Taxonomy" id="2029104"/>
    <lineage>
        <taxon>Bacteria</taxon>
        <taxon>Pseudomonadati</taxon>
        <taxon>Pseudomonadota</taxon>
        <taxon>Alphaproteobacteria</taxon>
        <taxon>Rhodobacterales</taxon>
        <taxon>Paracoccaceae</taxon>
        <taxon>Pseudooceanicola</taxon>
    </lineage>
</organism>
<comment type="caution">
    <text evidence="2">The sequence shown here is derived from an EMBL/GenBank/DDBJ whole genome shotgun (WGS) entry which is preliminary data.</text>
</comment>
<feature type="domain" description="Penicillin-binding C-terminal" evidence="1">
    <location>
        <begin position="5"/>
        <end position="82"/>
    </location>
</feature>
<dbReference type="Proteomes" id="UP000231553">
    <property type="component" value="Unassembled WGS sequence"/>
</dbReference>
<reference evidence="2 3" key="1">
    <citation type="journal article" date="2018" name="Int. J. Syst. Evol. Microbiol.">
        <title>Pseudooceanicola lipolyticus sp. nov., a marine alphaproteobacterium, reclassification of Oceanicola flagellatus as Pseudooceanicola flagellatus comb. nov. and emended description of the genus Pseudooceanicola.</title>
        <authorList>
            <person name="Huang M.-M."/>
            <person name="Guo L.-L."/>
            <person name="Wu Y.-H."/>
            <person name="Lai Q.-L."/>
            <person name="Shao Z.-Z."/>
            <person name="Wang C.-S."/>
            <person name="Wu M."/>
            <person name="Xu X.-W."/>
        </authorList>
    </citation>
    <scope>NUCLEOTIDE SEQUENCE [LARGE SCALE GENOMIC DNA]</scope>
    <source>
        <strain evidence="2 3">157</strain>
    </source>
</reference>
<evidence type="ECO:0000313" key="3">
    <source>
        <dbReference type="Proteomes" id="UP000231553"/>
    </source>
</evidence>
<sequence length="85" mass="8688">SFEAPGAALRLTFPPDGARLAADGAPVTVKLSGGAAPFSVIANGSPALTGQHAREVELPYPGAGFSTLVVVDRNGRSDRVTVWLD</sequence>
<dbReference type="InterPro" id="IPR009647">
    <property type="entry name" value="PBP_C"/>
</dbReference>
<proteinExistence type="predicted"/>
<keyword evidence="3" id="KW-1185">Reference proteome</keyword>
<name>A0A2M8ITS1_9RHOB</name>
<dbReference type="EMBL" id="PGTB01000283">
    <property type="protein sequence ID" value="PJE33917.1"/>
    <property type="molecule type" value="Genomic_DNA"/>
</dbReference>